<protein>
    <submittedName>
        <fullName evidence="4">Uncharacterized protein</fullName>
    </submittedName>
</protein>
<feature type="region of interest" description="Disordered" evidence="3">
    <location>
        <begin position="47"/>
        <end position="94"/>
    </location>
</feature>
<evidence type="ECO:0000256" key="3">
    <source>
        <dbReference type="SAM" id="MobiDB-lite"/>
    </source>
</evidence>
<comment type="subcellular location">
    <subcellularLocation>
        <location evidence="1">Plastid</location>
    </subcellularLocation>
</comment>
<sequence length="306" mass="34449">MKRSTMLDEEKSSNKPMATKTMIRSQWLLLGLSTILIANPTTAFQPSSTHRTFHHQPSHRWTSNNDDESEGYEIRSQSTTSRPETTTFGAENVPIDQRPSNEYLNLIRQPTFGWASQENGDIGLTLRLGIVYAAFFVGVCYPISGATWVDEGYTVQKITASNVGAMSVMFLLTLRLYSGWGYIGSRLKSKVIEFEETGWYDGDVQEKSESEKARDLFLYRSNVQPVEGRLKKFSLLVGGLWVASCLALNVATNSKPIFNQYDPNLLKELSYDDKVAEIVQRQSNGRPTYCDNRYYRAVANGGQGCE</sequence>
<dbReference type="EMBL" id="JABMIG020000392">
    <property type="protein sequence ID" value="KAL3779354.1"/>
    <property type="molecule type" value="Genomic_DNA"/>
</dbReference>
<evidence type="ECO:0000313" key="4">
    <source>
        <dbReference type="EMBL" id="KAL3779354.1"/>
    </source>
</evidence>
<organism evidence="4 5">
    <name type="scientific">Cyclotella cryptica</name>
    <dbReference type="NCBI Taxonomy" id="29204"/>
    <lineage>
        <taxon>Eukaryota</taxon>
        <taxon>Sar</taxon>
        <taxon>Stramenopiles</taxon>
        <taxon>Ochrophyta</taxon>
        <taxon>Bacillariophyta</taxon>
        <taxon>Coscinodiscophyceae</taxon>
        <taxon>Thalassiosirophycidae</taxon>
        <taxon>Stephanodiscales</taxon>
        <taxon>Stephanodiscaceae</taxon>
        <taxon>Cyclotella</taxon>
    </lineage>
</organism>
<evidence type="ECO:0000313" key="5">
    <source>
        <dbReference type="Proteomes" id="UP001516023"/>
    </source>
</evidence>
<evidence type="ECO:0000256" key="2">
    <source>
        <dbReference type="ARBA" id="ARBA00022640"/>
    </source>
</evidence>
<comment type="caution">
    <text evidence="4">The sequence shown here is derived from an EMBL/GenBank/DDBJ whole genome shotgun (WGS) entry which is preliminary data.</text>
</comment>
<accession>A0ABD3NVM1</accession>
<feature type="compositionally biased region" description="Polar residues" evidence="3">
    <location>
        <begin position="75"/>
        <end position="89"/>
    </location>
</feature>
<reference evidence="4 5" key="1">
    <citation type="journal article" date="2020" name="G3 (Bethesda)">
        <title>Improved Reference Genome for Cyclotella cryptica CCMP332, a Model for Cell Wall Morphogenesis, Salinity Adaptation, and Lipid Production in Diatoms (Bacillariophyta).</title>
        <authorList>
            <person name="Roberts W.R."/>
            <person name="Downey K.M."/>
            <person name="Ruck E.C."/>
            <person name="Traller J.C."/>
            <person name="Alverson A.J."/>
        </authorList>
    </citation>
    <scope>NUCLEOTIDE SEQUENCE [LARGE SCALE GENOMIC DNA]</scope>
    <source>
        <strain evidence="4 5">CCMP332</strain>
    </source>
</reference>
<keyword evidence="2" id="KW-0934">Plastid</keyword>
<dbReference type="GO" id="GO:0009536">
    <property type="term" value="C:plastid"/>
    <property type="evidence" value="ECO:0007669"/>
    <property type="project" value="UniProtKB-SubCell"/>
</dbReference>
<keyword evidence="5" id="KW-1185">Reference proteome</keyword>
<proteinExistence type="predicted"/>
<name>A0ABD3NVM1_9STRA</name>
<dbReference type="InterPro" id="IPR009631">
    <property type="entry name" value="CGLD27-like"/>
</dbReference>
<dbReference type="Proteomes" id="UP001516023">
    <property type="component" value="Unassembled WGS sequence"/>
</dbReference>
<dbReference type="PANTHER" id="PTHR34214">
    <property type="match status" value="1"/>
</dbReference>
<dbReference type="AlphaFoldDB" id="A0ABD3NVM1"/>
<dbReference type="PANTHER" id="PTHR34214:SF3">
    <property type="entry name" value="PROTEIN CONSERVED IN THE GREEN LINEAGE AND DIATOMS 27, CHLOROPLASTIC"/>
    <property type="match status" value="1"/>
</dbReference>
<gene>
    <name evidence="4" type="ORF">HJC23_007484</name>
</gene>
<dbReference type="Pfam" id="PF06799">
    <property type="entry name" value="CGLD27-like"/>
    <property type="match status" value="1"/>
</dbReference>
<evidence type="ECO:0000256" key="1">
    <source>
        <dbReference type="ARBA" id="ARBA00004474"/>
    </source>
</evidence>